<dbReference type="PANTHER" id="PTHR12932:SF9">
    <property type="entry name" value="TUBULIN POLYMERIZATION-PROMOTING PROTEIN HOMOLOG"/>
    <property type="match status" value="1"/>
</dbReference>
<dbReference type="PROSITE" id="PS00018">
    <property type="entry name" value="EF_HAND_1"/>
    <property type="match status" value="1"/>
</dbReference>
<feature type="compositionally biased region" description="Basic and acidic residues" evidence="3">
    <location>
        <begin position="202"/>
        <end position="214"/>
    </location>
</feature>
<dbReference type="Pfam" id="PF13499">
    <property type="entry name" value="EF-hand_7"/>
    <property type="match status" value="1"/>
</dbReference>
<sequence length="345" mass="38720">MTALARQNVRVKKGIVKETGKAREKRIQQAFTKYDSTKDGQLNIEELANALKVLGSFSSDEIRHVRDDLDKSKDGKVSYEEFRTWIHSGKGKEGRKEVLKAKAILAPSDGDGLEAVFYNFCGPGHADLSGTNFHRLCKDCHLLDDRLDNSAVDLVFSDARVKDHAARSIDFLQFEIALELLAERKGVSRQSLRSAVLLQGHPESHNKLQTHEEPLADAQKKRRSSFSGLDPAGVSAVLEKKKPTRCSSQKRVASLLKLHETPGQESWRRDVDNSKLWKVFGLHTPAGRNLKKLYEAPCALPQPCSRKRHEHSWSSPFLMMSSEHSSSVSSPLRTSHGRQPPRQAW</sequence>
<dbReference type="GO" id="GO:0032273">
    <property type="term" value="P:positive regulation of protein polymerization"/>
    <property type="evidence" value="ECO:0007669"/>
    <property type="project" value="TreeGrafter"/>
</dbReference>
<keyword evidence="6" id="KW-1185">Reference proteome</keyword>
<dbReference type="GO" id="GO:0046785">
    <property type="term" value="P:microtubule polymerization"/>
    <property type="evidence" value="ECO:0007669"/>
    <property type="project" value="InterPro"/>
</dbReference>
<feature type="region of interest" description="Disordered" evidence="3">
    <location>
        <begin position="200"/>
        <end position="229"/>
    </location>
</feature>
<dbReference type="SUPFAM" id="SSF47473">
    <property type="entry name" value="EF-hand"/>
    <property type="match status" value="2"/>
</dbReference>
<reference evidence="5" key="1">
    <citation type="submission" date="2021-02" db="EMBL/GenBank/DDBJ databases">
        <authorList>
            <person name="Dougan E. K."/>
            <person name="Rhodes N."/>
            <person name="Thang M."/>
            <person name="Chan C."/>
        </authorList>
    </citation>
    <scope>NUCLEOTIDE SEQUENCE</scope>
</reference>
<dbReference type="GO" id="GO:0001578">
    <property type="term" value="P:microtubule bundle formation"/>
    <property type="evidence" value="ECO:0007669"/>
    <property type="project" value="TreeGrafter"/>
</dbReference>
<dbReference type="PANTHER" id="PTHR12932">
    <property type="entry name" value="P25 ALPHA-RELATED"/>
    <property type="match status" value="1"/>
</dbReference>
<dbReference type="PROSITE" id="PS50222">
    <property type="entry name" value="EF_HAND_2"/>
    <property type="match status" value="2"/>
</dbReference>
<comment type="caution">
    <text evidence="5">The sequence shown here is derived from an EMBL/GenBank/DDBJ whole genome shotgun (WGS) entry which is preliminary data.</text>
</comment>
<feature type="domain" description="EF-hand" evidence="4">
    <location>
        <begin position="67"/>
        <end position="92"/>
    </location>
</feature>
<evidence type="ECO:0000256" key="2">
    <source>
        <dbReference type="ARBA" id="ARBA00022837"/>
    </source>
</evidence>
<comment type="similarity">
    <text evidence="1">Belongs to the TPPP family.</text>
</comment>
<gene>
    <name evidence="5" type="primary">CPK31</name>
    <name evidence="5" type="ORF">SNEC2469_LOCUS16573</name>
</gene>
<evidence type="ECO:0000256" key="1">
    <source>
        <dbReference type="ARBA" id="ARBA00010994"/>
    </source>
</evidence>
<dbReference type="OrthoDB" id="408117at2759"/>
<evidence type="ECO:0000313" key="5">
    <source>
        <dbReference type="EMBL" id="CAE7569131.1"/>
    </source>
</evidence>
<name>A0A812UFS9_9DINO</name>
<dbReference type="Proteomes" id="UP000601435">
    <property type="component" value="Unassembled WGS sequence"/>
</dbReference>
<proteinExistence type="inferred from homology"/>
<evidence type="ECO:0000313" key="6">
    <source>
        <dbReference type="Proteomes" id="UP000601435"/>
    </source>
</evidence>
<protein>
    <submittedName>
        <fullName evidence="5">CPK31 protein</fullName>
    </submittedName>
</protein>
<dbReference type="Pfam" id="PF05517">
    <property type="entry name" value="p25-alpha"/>
    <property type="match status" value="1"/>
</dbReference>
<dbReference type="GO" id="GO:0015631">
    <property type="term" value="F:tubulin binding"/>
    <property type="evidence" value="ECO:0007669"/>
    <property type="project" value="InterPro"/>
</dbReference>
<accession>A0A812UFS9</accession>
<dbReference type="InterPro" id="IPR011992">
    <property type="entry name" value="EF-hand-dom_pair"/>
</dbReference>
<organism evidence="5 6">
    <name type="scientific">Symbiodinium necroappetens</name>
    <dbReference type="NCBI Taxonomy" id="1628268"/>
    <lineage>
        <taxon>Eukaryota</taxon>
        <taxon>Sar</taxon>
        <taxon>Alveolata</taxon>
        <taxon>Dinophyceae</taxon>
        <taxon>Suessiales</taxon>
        <taxon>Symbiodiniaceae</taxon>
        <taxon>Symbiodinium</taxon>
    </lineage>
</organism>
<dbReference type="Gene3D" id="1.10.238.10">
    <property type="entry name" value="EF-hand"/>
    <property type="match status" value="2"/>
</dbReference>
<dbReference type="InterPro" id="IPR002048">
    <property type="entry name" value="EF_hand_dom"/>
</dbReference>
<keyword evidence="2" id="KW-0106">Calcium</keyword>
<dbReference type="CDD" id="cd00051">
    <property type="entry name" value="EFh"/>
    <property type="match status" value="1"/>
</dbReference>
<dbReference type="InterPro" id="IPR018247">
    <property type="entry name" value="EF_Hand_1_Ca_BS"/>
</dbReference>
<evidence type="ECO:0000256" key="3">
    <source>
        <dbReference type="SAM" id="MobiDB-lite"/>
    </source>
</evidence>
<dbReference type="EMBL" id="CAJNJA010027031">
    <property type="protein sequence ID" value="CAE7569131.1"/>
    <property type="molecule type" value="Genomic_DNA"/>
</dbReference>
<dbReference type="AlphaFoldDB" id="A0A812UFS9"/>
<evidence type="ECO:0000259" key="4">
    <source>
        <dbReference type="PROSITE" id="PS50222"/>
    </source>
</evidence>
<dbReference type="GO" id="GO:0005509">
    <property type="term" value="F:calcium ion binding"/>
    <property type="evidence" value="ECO:0007669"/>
    <property type="project" value="InterPro"/>
</dbReference>
<dbReference type="SMART" id="SM00054">
    <property type="entry name" value="EFh"/>
    <property type="match status" value="2"/>
</dbReference>
<feature type="domain" description="EF-hand" evidence="4">
    <location>
        <begin position="22"/>
        <end position="57"/>
    </location>
</feature>
<feature type="region of interest" description="Disordered" evidence="3">
    <location>
        <begin position="324"/>
        <end position="345"/>
    </location>
</feature>
<dbReference type="GO" id="GO:0005874">
    <property type="term" value="C:microtubule"/>
    <property type="evidence" value="ECO:0007669"/>
    <property type="project" value="TreeGrafter"/>
</dbReference>
<dbReference type="InterPro" id="IPR008907">
    <property type="entry name" value="TPP/p25"/>
</dbReference>